<evidence type="ECO:0008006" key="4">
    <source>
        <dbReference type="Google" id="ProtNLM"/>
    </source>
</evidence>
<accession>A0AAN5CI02</accession>
<feature type="non-terminal residue" evidence="2">
    <location>
        <position position="1"/>
    </location>
</feature>
<keyword evidence="1" id="KW-0812">Transmembrane</keyword>
<organism evidence="2 3">
    <name type="scientific">Pristionchus mayeri</name>
    <dbReference type="NCBI Taxonomy" id="1317129"/>
    <lineage>
        <taxon>Eukaryota</taxon>
        <taxon>Metazoa</taxon>
        <taxon>Ecdysozoa</taxon>
        <taxon>Nematoda</taxon>
        <taxon>Chromadorea</taxon>
        <taxon>Rhabditida</taxon>
        <taxon>Rhabditina</taxon>
        <taxon>Diplogasteromorpha</taxon>
        <taxon>Diplogasteroidea</taxon>
        <taxon>Neodiplogasteridae</taxon>
        <taxon>Pristionchus</taxon>
    </lineage>
</organism>
<dbReference type="PANTHER" id="PTHR22718:SF25">
    <property type="entry name" value="G-PROTEIN COUPLED RECEPTORS FAMILY 1 PROFILE DOMAIN-CONTAINING PROTEIN"/>
    <property type="match status" value="1"/>
</dbReference>
<feature type="non-terminal residue" evidence="2">
    <location>
        <position position="141"/>
    </location>
</feature>
<reference evidence="3" key="1">
    <citation type="submission" date="2022-10" db="EMBL/GenBank/DDBJ databases">
        <title>Genome assembly of Pristionchus species.</title>
        <authorList>
            <person name="Yoshida K."/>
            <person name="Sommer R.J."/>
        </authorList>
    </citation>
    <scope>NUCLEOTIDE SEQUENCE [LARGE SCALE GENOMIC DNA]</scope>
    <source>
        <strain evidence="3">RS5460</strain>
    </source>
</reference>
<feature type="transmembrane region" description="Helical" evidence="1">
    <location>
        <begin position="116"/>
        <end position="133"/>
    </location>
</feature>
<dbReference type="Proteomes" id="UP001328107">
    <property type="component" value="Unassembled WGS sequence"/>
</dbReference>
<dbReference type="Gene3D" id="1.20.1070.10">
    <property type="entry name" value="Rhodopsin 7-helix transmembrane proteins"/>
    <property type="match status" value="1"/>
</dbReference>
<dbReference type="EMBL" id="BTRK01000004">
    <property type="protein sequence ID" value="GMR44756.1"/>
    <property type="molecule type" value="Genomic_DNA"/>
</dbReference>
<gene>
    <name evidence="2" type="ORF">PMAYCL1PPCAC_14951</name>
</gene>
<dbReference type="AlphaFoldDB" id="A0AAN5CI02"/>
<dbReference type="PANTHER" id="PTHR22718">
    <property type="entry name" value="SERPENTINE RECEPTOR, CLASS X"/>
    <property type="match status" value="1"/>
</dbReference>
<keyword evidence="1" id="KW-0472">Membrane</keyword>
<proteinExistence type="predicted"/>
<protein>
    <recommendedName>
        <fullName evidence="4">G protein-coupled receptor</fullName>
    </recommendedName>
</protein>
<comment type="caution">
    <text evidence="2">The sequence shown here is derived from an EMBL/GenBank/DDBJ whole genome shotgun (WGS) entry which is preliminary data.</text>
</comment>
<evidence type="ECO:0000256" key="1">
    <source>
        <dbReference type="SAM" id="Phobius"/>
    </source>
</evidence>
<keyword evidence="3" id="KW-1185">Reference proteome</keyword>
<evidence type="ECO:0000313" key="2">
    <source>
        <dbReference type="EMBL" id="GMR44756.1"/>
    </source>
</evidence>
<evidence type="ECO:0000313" key="3">
    <source>
        <dbReference type="Proteomes" id="UP001328107"/>
    </source>
</evidence>
<name>A0AAN5CI02_9BILA</name>
<sequence length="141" mass="16345">DSIFLLFQTWHNSKFIATSLSLLDVLPAKGLLYMCLLMMLNRMAVFVVPSIFFLFNEINIFRTISACWGIKFTFSVLAACVGSTQKFNRQTLKYENIGEPLFEEETVKTVLEQFNYALPLSMFVIYVIIYCSIRKKRKGVR</sequence>
<keyword evidence="1" id="KW-1133">Transmembrane helix</keyword>